<feature type="transmembrane region" description="Helical" evidence="7">
    <location>
        <begin position="469"/>
        <end position="494"/>
    </location>
</feature>
<dbReference type="SUPFAM" id="SSF103473">
    <property type="entry name" value="MFS general substrate transporter"/>
    <property type="match status" value="1"/>
</dbReference>
<feature type="compositionally biased region" description="Acidic residues" evidence="6">
    <location>
        <begin position="46"/>
        <end position="56"/>
    </location>
</feature>
<feature type="transmembrane region" description="Helical" evidence="7">
    <location>
        <begin position="152"/>
        <end position="170"/>
    </location>
</feature>
<gene>
    <name evidence="9" type="ORF">LODBEIA_P53790</name>
</gene>
<dbReference type="PANTHER" id="PTHR43791:SF46">
    <property type="entry name" value="MAJOR FACILITATOR SUPERFAMILY (MFS) PROFILE DOMAIN-CONTAINING PROTEIN-RELATED"/>
    <property type="match status" value="1"/>
</dbReference>
<accession>A0ABP0ZSP3</accession>
<evidence type="ECO:0000256" key="5">
    <source>
        <dbReference type="ARBA" id="ARBA00023136"/>
    </source>
</evidence>
<dbReference type="InterPro" id="IPR011701">
    <property type="entry name" value="MFS"/>
</dbReference>
<dbReference type="EMBL" id="OZ022411">
    <property type="protein sequence ID" value="CAK9441511.1"/>
    <property type="molecule type" value="Genomic_DNA"/>
</dbReference>
<proteinExistence type="predicted"/>
<evidence type="ECO:0000256" key="6">
    <source>
        <dbReference type="SAM" id="MobiDB-lite"/>
    </source>
</evidence>
<name>A0ABP0ZSP3_9ASCO</name>
<keyword evidence="3 7" id="KW-0812">Transmembrane</keyword>
<protein>
    <recommendedName>
        <fullName evidence="8">Major facilitator superfamily (MFS) profile domain-containing protein</fullName>
    </recommendedName>
</protein>
<organism evidence="9 10">
    <name type="scientific">Lodderomyces beijingensis</name>
    <dbReference type="NCBI Taxonomy" id="1775926"/>
    <lineage>
        <taxon>Eukaryota</taxon>
        <taxon>Fungi</taxon>
        <taxon>Dikarya</taxon>
        <taxon>Ascomycota</taxon>
        <taxon>Saccharomycotina</taxon>
        <taxon>Pichiomycetes</taxon>
        <taxon>Debaryomycetaceae</taxon>
        <taxon>Candida/Lodderomyces clade</taxon>
        <taxon>Lodderomyces</taxon>
    </lineage>
</organism>
<dbReference type="PANTHER" id="PTHR43791">
    <property type="entry name" value="PERMEASE-RELATED"/>
    <property type="match status" value="1"/>
</dbReference>
<keyword evidence="10" id="KW-1185">Reference proteome</keyword>
<evidence type="ECO:0000256" key="7">
    <source>
        <dbReference type="SAM" id="Phobius"/>
    </source>
</evidence>
<evidence type="ECO:0000256" key="3">
    <source>
        <dbReference type="ARBA" id="ARBA00022692"/>
    </source>
</evidence>
<evidence type="ECO:0000256" key="4">
    <source>
        <dbReference type="ARBA" id="ARBA00022989"/>
    </source>
</evidence>
<dbReference type="RefSeq" id="XP_066832317.1">
    <property type="nucleotide sequence ID" value="XM_066975704.1"/>
</dbReference>
<dbReference type="GeneID" id="92210575"/>
<reference evidence="9 10" key="1">
    <citation type="submission" date="2024-03" db="EMBL/GenBank/DDBJ databases">
        <authorList>
            <person name="Brejova B."/>
        </authorList>
    </citation>
    <scope>NUCLEOTIDE SEQUENCE [LARGE SCALE GENOMIC DNA]</scope>
    <source>
        <strain evidence="9 10">CBS 14171</strain>
    </source>
</reference>
<dbReference type="Proteomes" id="UP001497383">
    <property type="component" value="Chromosome 7"/>
</dbReference>
<feature type="transmembrane region" description="Helical" evidence="7">
    <location>
        <begin position="381"/>
        <end position="401"/>
    </location>
</feature>
<feature type="domain" description="Major facilitator superfamily (MFS) profile" evidence="8">
    <location>
        <begin position="86"/>
        <end position="502"/>
    </location>
</feature>
<feature type="transmembrane region" description="Helical" evidence="7">
    <location>
        <begin position="182"/>
        <end position="200"/>
    </location>
</feature>
<keyword evidence="5 7" id="KW-0472">Membrane</keyword>
<feature type="transmembrane region" description="Helical" evidence="7">
    <location>
        <begin position="407"/>
        <end position="432"/>
    </location>
</feature>
<dbReference type="InterPro" id="IPR036259">
    <property type="entry name" value="MFS_trans_sf"/>
</dbReference>
<dbReference type="Gene3D" id="1.20.1250.20">
    <property type="entry name" value="MFS general substrate transporter like domains"/>
    <property type="match status" value="2"/>
</dbReference>
<feature type="transmembrane region" description="Helical" evidence="7">
    <location>
        <begin position="78"/>
        <end position="99"/>
    </location>
</feature>
<sequence length="533" mass="59345">MSDVEKKTDSPVVSDPEYILENQGDDSNSSSSVTKSADLEISLNDNPEEKEEDNESAVDPREATETLAAELGINHKKLMWKIDLCTVPPFCLLYFFSFLDRVNISNANLYGLSTDLNLTGTQYNTALTLFFVPYIFFEVAGNYAIKYFKPHVWLSGSVFLFGCITVGMGFVKNFAGLAACRFFLGASESALFCGMFYLLSTYYSKHEAQRRFSTFFSCTSLSGAASGAIAYRVNELHGLRGISSWRWIFILEGCATVIGAFALFFMIADFPEEARFLNEKERKFLKRKLELHSGTQSAFEIKSTLSDVVKCFKDWLIWLPALSYFGLIIPSYGYAYFAATIINQMGYTAVSAQQHSVYPWVCSFGVSIITAFVSDYFQKRLPFLMIFSVVAIAGLSMILGATESPHIRYAGCFLSAAGLFTSMPLIVCWAALNNGSHVRKSVGTAWQIGFGNIGGIIATFIFLSKDAPVYLPGLATSLAAIVFSIVASLAYFFVCWRMNKVKKTDSYKQAFAALPEREQINLGDRNPKFTYLY</sequence>
<comment type="subcellular location">
    <subcellularLocation>
        <location evidence="1">Membrane</location>
        <topology evidence="1">Multi-pass membrane protein</topology>
    </subcellularLocation>
</comment>
<dbReference type="PROSITE" id="PS50850">
    <property type="entry name" value="MFS"/>
    <property type="match status" value="1"/>
</dbReference>
<feature type="region of interest" description="Disordered" evidence="6">
    <location>
        <begin position="1"/>
        <end position="61"/>
    </location>
</feature>
<feature type="transmembrane region" description="Helical" evidence="7">
    <location>
        <begin position="315"/>
        <end position="337"/>
    </location>
</feature>
<dbReference type="InterPro" id="IPR020846">
    <property type="entry name" value="MFS_dom"/>
</dbReference>
<evidence type="ECO:0000259" key="8">
    <source>
        <dbReference type="PROSITE" id="PS50850"/>
    </source>
</evidence>
<keyword evidence="4 7" id="KW-1133">Transmembrane helix</keyword>
<feature type="transmembrane region" description="Helical" evidence="7">
    <location>
        <begin position="126"/>
        <end position="145"/>
    </location>
</feature>
<feature type="transmembrane region" description="Helical" evidence="7">
    <location>
        <begin position="357"/>
        <end position="374"/>
    </location>
</feature>
<feature type="transmembrane region" description="Helical" evidence="7">
    <location>
        <begin position="212"/>
        <end position="233"/>
    </location>
</feature>
<evidence type="ECO:0000256" key="1">
    <source>
        <dbReference type="ARBA" id="ARBA00004141"/>
    </source>
</evidence>
<keyword evidence="2" id="KW-0813">Transport</keyword>
<feature type="transmembrane region" description="Helical" evidence="7">
    <location>
        <begin position="245"/>
        <end position="268"/>
    </location>
</feature>
<evidence type="ECO:0000313" key="9">
    <source>
        <dbReference type="EMBL" id="CAK9441511.1"/>
    </source>
</evidence>
<feature type="transmembrane region" description="Helical" evidence="7">
    <location>
        <begin position="444"/>
        <end position="463"/>
    </location>
</feature>
<evidence type="ECO:0000256" key="2">
    <source>
        <dbReference type="ARBA" id="ARBA00022448"/>
    </source>
</evidence>
<evidence type="ECO:0000313" key="10">
    <source>
        <dbReference type="Proteomes" id="UP001497383"/>
    </source>
</evidence>
<dbReference type="Pfam" id="PF07690">
    <property type="entry name" value="MFS_1"/>
    <property type="match status" value="1"/>
</dbReference>